<proteinExistence type="inferred from homology"/>
<keyword evidence="6 9" id="KW-0288">FMN</keyword>
<dbReference type="SUPFAM" id="SSF51395">
    <property type="entry name" value="FMN-linked oxidoreductases"/>
    <property type="match status" value="1"/>
</dbReference>
<dbReference type="NCBIfam" id="NF041011">
    <property type="entry name" value="dihydoor_dh_Arch"/>
    <property type="match status" value="1"/>
</dbReference>
<dbReference type="InterPro" id="IPR012135">
    <property type="entry name" value="Dihydroorotate_DH_1_2"/>
</dbReference>
<evidence type="ECO:0000256" key="9">
    <source>
        <dbReference type="HAMAP-Rule" id="MF_00224"/>
    </source>
</evidence>
<evidence type="ECO:0000256" key="2">
    <source>
        <dbReference type="ARBA" id="ARBA00004725"/>
    </source>
</evidence>
<evidence type="ECO:0000256" key="5">
    <source>
        <dbReference type="ARBA" id="ARBA00022630"/>
    </source>
</evidence>
<feature type="binding site" evidence="9">
    <location>
        <begin position="68"/>
        <end position="72"/>
    </location>
    <ligand>
        <name>substrate</name>
    </ligand>
</feature>
<feature type="binding site" evidence="9">
    <location>
        <begin position="261"/>
        <end position="262"/>
    </location>
    <ligand>
        <name>FMN</name>
        <dbReference type="ChEBI" id="CHEBI:58210"/>
    </ligand>
</feature>
<feature type="active site" description="Nucleophile" evidence="9">
    <location>
        <position position="127"/>
    </location>
</feature>
<dbReference type="FunFam" id="3.20.20.70:FF:000027">
    <property type="entry name" value="Dihydropyrimidine dehydrogenase [NADP(+)]"/>
    <property type="match status" value="1"/>
</dbReference>
<comment type="caution">
    <text evidence="9">Lacks conserved residue(s) required for the propagation of feature annotation.</text>
</comment>
<feature type="binding site" evidence="9">
    <location>
        <position position="162"/>
    </location>
    <ligand>
        <name>FMN</name>
        <dbReference type="ChEBI" id="CHEBI:58210"/>
    </ligand>
</feature>
<dbReference type="InterPro" id="IPR033888">
    <property type="entry name" value="DHOD_1B"/>
</dbReference>
<evidence type="ECO:0000256" key="1">
    <source>
        <dbReference type="ARBA" id="ARBA00004496"/>
    </source>
</evidence>
<dbReference type="InterPro" id="IPR024920">
    <property type="entry name" value="Dihydroorotate_DH_1"/>
</dbReference>
<comment type="caution">
    <text evidence="11">The sequence shown here is derived from an EMBL/GenBank/DDBJ whole genome shotgun (WGS) entry which is preliminary data.</text>
</comment>
<evidence type="ECO:0000259" key="10">
    <source>
        <dbReference type="Pfam" id="PF01180"/>
    </source>
</evidence>
<comment type="similarity">
    <text evidence="3 9">Belongs to the dihydroorotate dehydrogenase family. Type 1 subfamily.</text>
</comment>
<evidence type="ECO:0000256" key="3">
    <source>
        <dbReference type="ARBA" id="ARBA00008008"/>
    </source>
</evidence>
<dbReference type="InterPro" id="IPR013785">
    <property type="entry name" value="Aldolase_TIM"/>
</dbReference>
<dbReference type="PIRSF" id="PIRSF000164">
    <property type="entry name" value="DHO_oxidase"/>
    <property type="match status" value="1"/>
</dbReference>
<comment type="pathway">
    <text evidence="2 9">Pyrimidine metabolism; UMP biosynthesis via de novo pathway.</text>
</comment>
<feature type="domain" description="Dihydroorotate dehydrogenase catalytic" evidence="10">
    <location>
        <begin position="1"/>
        <end position="283"/>
    </location>
</feature>
<name>A0A832ASM8_9CREN</name>
<comment type="catalytic activity">
    <reaction evidence="9">
        <text>(S)-dihydroorotate + A = orotate + AH2</text>
        <dbReference type="Rhea" id="RHEA:18073"/>
        <dbReference type="ChEBI" id="CHEBI:13193"/>
        <dbReference type="ChEBI" id="CHEBI:17499"/>
        <dbReference type="ChEBI" id="CHEBI:30839"/>
        <dbReference type="ChEBI" id="CHEBI:30864"/>
    </reaction>
</comment>
<evidence type="ECO:0000256" key="6">
    <source>
        <dbReference type="ARBA" id="ARBA00022643"/>
    </source>
</evidence>
<dbReference type="Pfam" id="PF01180">
    <property type="entry name" value="DHO_dh"/>
    <property type="match status" value="1"/>
</dbReference>
<comment type="cofactor">
    <cofactor evidence="9">
        <name>FMN</name>
        <dbReference type="ChEBI" id="CHEBI:58210"/>
    </cofactor>
    <text evidence="9">Binds 1 FMN per subunit.</text>
</comment>
<dbReference type="PANTHER" id="PTHR48109:SF1">
    <property type="entry name" value="DIHYDROOROTATE DEHYDROGENASE (FUMARATE)"/>
    <property type="match status" value="1"/>
</dbReference>
<dbReference type="GO" id="GO:0004152">
    <property type="term" value="F:dihydroorotate dehydrogenase activity"/>
    <property type="evidence" value="ECO:0007669"/>
    <property type="project" value="UniProtKB-UniRule"/>
</dbReference>
<dbReference type="PANTHER" id="PTHR48109">
    <property type="entry name" value="DIHYDROOROTATE DEHYDROGENASE (QUINONE), MITOCHONDRIAL-RELATED"/>
    <property type="match status" value="1"/>
</dbReference>
<dbReference type="InterPro" id="IPR005720">
    <property type="entry name" value="Dihydroorotate_DH_cat"/>
</dbReference>
<dbReference type="InterPro" id="IPR053488">
    <property type="entry name" value="DHODH_Type1"/>
</dbReference>
<feature type="binding site" evidence="9">
    <location>
        <position position="19"/>
    </location>
    <ligand>
        <name>FMN</name>
        <dbReference type="ChEBI" id="CHEBI:58210"/>
    </ligand>
</feature>
<keyword evidence="7 9" id="KW-0665">Pyrimidine biosynthesis</keyword>
<feature type="binding site" evidence="9">
    <location>
        <begin position="43"/>
        <end position="44"/>
    </location>
    <ligand>
        <name>FMN</name>
        <dbReference type="ChEBI" id="CHEBI:58210"/>
    </ligand>
</feature>
<evidence type="ECO:0000256" key="4">
    <source>
        <dbReference type="ARBA" id="ARBA00022490"/>
    </source>
</evidence>
<feature type="binding site" evidence="9">
    <location>
        <begin position="188"/>
        <end position="189"/>
    </location>
    <ligand>
        <name>substrate</name>
    </ligand>
</feature>
<keyword evidence="4 9" id="KW-0963">Cytoplasm</keyword>
<organism evidence="11">
    <name type="scientific">Ignisphaera aggregans</name>
    <dbReference type="NCBI Taxonomy" id="334771"/>
    <lineage>
        <taxon>Archaea</taxon>
        <taxon>Thermoproteota</taxon>
        <taxon>Thermoprotei</taxon>
        <taxon>Desulfurococcales</taxon>
        <taxon>Desulfurococcaceae</taxon>
        <taxon>Ignisphaera</taxon>
    </lineage>
</organism>
<dbReference type="EMBL" id="DTAU01000116">
    <property type="protein sequence ID" value="HFQ79229.1"/>
    <property type="molecule type" value="Genomic_DNA"/>
</dbReference>
<feature type="binding site" evidence="9">
    <location>
        <position position="187"/>
    </location>
    <ligand>
        <name>FMN</name>
        <dbReference type="ChEBI" id="CHEBI:58210"/>
    </ligand>
</feature>
<keyword evidence="8 9" id="KW-0560">Oxidoreductase</keyword>
<feature type="binding site" evidence="9">
    <location>
        <position position="124"/>
    </location>
    <ligand>
        <name>FMN</name>
        <dbReference type="ChEBI" id="CHEBI:58210"/>
    </ligand>
</feature>
<dbReference type="GO" id="GO:0005737">
    <property type="term" value="C:cytoplasm"/>
    <property type="evidence" value="ECO:0007669"/>
    <property type="project" value="UniProtKB-SubCell"/>
</dbReference>
<dbReference type="InterPro" id="IPR001295">
    <property type="entry name" value="Dihydroorotate_DH_CS"/>
</dbReference>
<dbReference type="UniPathway" id="UPA00070"/>
<evidence type="ECO:0000256" key="7">
    <source>
        <dbReference type="ARBA" id="ARBA00022975"/>
    </source>
</evidence>
<dbReference type="NCBIfam" id="TIGR01037">
    <property type="entry name" value="pyrD_sub1_fam"/>
    <property type="match status" value="1"/>
</dbReference>
<dbReference type="GO" id="GO:0006207">
    <property type="term" value="P:'de novo' pyrimidine nucleobase biosynthetic process"/>
    <property type="evidence" value="ECO:0007669"/>
    <property type="project" value="InterPro"/>
</dbReference>
<dbReference type="InterPro" id="IPR050074">
    <property type="entry name" value="DHO_dehydrogenase"/>
</dbReference>
<feature type="binding site" evidence="9">
    <location>
        <position position="43"/>
    </location>
    <ligand>
        <name>substrate</name>
    </ligand>
</feature>
<dbReference type="NCBIfam" id="NF005574">
    <property type="entry name" value="PRK07259.1"/>
    <property type="match status" value="1"/>
</dbReference>
<feature type="binding site" evidence="9">
    <location>
        <position position="213"/>
    </location>
    <ligand>
        <name>FMN</name>
        <dbReference type="ChEBI" id="CHEBI:58210"/>
    </ligand>
</feature>
<comment type="function">
    <text evidence="9">Catalyzes the conversion of dihydroorotate to orotate.</text>
</comment>
<dbReference type="Gene3D" id="3.20.20.70">
    <property type="entry name" value="Aldolase class I"/>
    <property type="match status" value="1"/>
</dbReference>
<dbReference type="EC" id="1.3.-.-" evidence="9"/>
<comment type="subcellular location">
    <subcellularLocation>
        <location evidence="1 9">Cytoplasm</location>
    </subcellularLocation>
</comment>
<dbReference type="HAMAP" id="MF_00224">
    <property type="entry name" value="DHO_dh_type1"/>
    <property type="match status" value="1"/>
</dbReference>
<feature type="binding site" evidence="9">
    <location>
        <begin position="239"/>
        <end position="240"/>
    </location>
    <ligand>
        <name>FMN</name>
        <dbReference type="ChEBI" id="CHEBI:58210"/>
    </ligand>
</feature>
<keyword evidence="5 9" id="KW-0285">Flavoprotein</keyword>
<sequence>MLETVVATISLRHPVMNASGILGTHREHISRLVSYGLAAVVTKTIIPEPREGYSPPIIVELPTGGLINAVGLENPGKNIIRELVEEAKKYGTPIIVSIGGRNEDEFIEAAVEADMNKADAVELNLSCPHTKGYGVEIGVDPKNVYSVVRAVVSTIKIPVVAKLGLSDRVVESAEKALEAGAKGLTLINTIKAIYIDVYSLKPVLTNIYGGLSGTPIHPIAVRIVYDVYKETKADIIGCGGVVNWQTAAEMILAGAKAIQVGTALMRDPKRIVEDIVKGLSEWLETIGMKEISQAVGLAHKV</sequence>
<dbReference type="GO" id="GO:0044205">
    <property type="term" value="P:'de novo' UMP biosynthetic process"/>
    <property type="evidence" value="ECO:0007669"/>
    <property type="project" value="UniProtKB-UniRule"/>
</dbReference>
<feature type="binding site" evidence="9">
    <location>
        <position position="124"/>
    </location>
    <ligand>
        <name>substrate</name>
    </ligand>
</feature>
<evidence type="ECO:0000313" key="11">
    <source>
        <dbReference type="EMBL" id="HFQ79229.1"/>
    </source>
</evidence>
<evidence type="ECO:0000256" key="8">
    <source>
        <dbReference type="ARBA" id="ARBA00023002"/>
    </source>
</evidence>
<dbReference type="AlphaFoldDB" id="A0A832ASM8"/>
<accession>A0A832ASM8</accession>
<protein>
    <recommendedName>
        <fullName evidence="9">Dihydroorotate dehydrogenase</fullName>
        <shortName evidence="9">DHOD</shortName>
        <shortName evidence="9">DHODase</shortName>
        <shortName evidence="9">DHOdehase</shortName>
        <ecNumber evidence="9">1.3.-.-</ecNumber>
    </recommendedName>
</protein>
<dbReference type="InterPro" id="IPR049622">
    <property type="entry name" value="Dihydroorotate_DH_I"/>
</dbReference>
<gene>
    <name evidence="9" type="primary">pyrD</name>
    <name evidence="11" type="ORF">ENT99_05970</name>
</gene>
<dbReference type="PROSITE" id="PS00912">
    <property type="entry name" value="DHODEHASE_2"/>
    <property type="match status" value="1"/>
</dbReference>
<dbReference type="CDD" id="cd04740">
    <property type="entry name" value="DHOD_1B_like"/>
    <property type="match status" value="1"/>
</dbReference>
<reference evidence="11" key="1">
    <citation type="journal article" date="2020" name="mSystems">
        <title>Genome- and Community-Level Interaction Insights into Carbon Utilization and Element Cycling Functions of Hydrothermarchaeota in Hydrothermal Sediment.</title>
        <authorList>
            <person name="Zhou Z."/>
            <person name="Liu Y."/>
            <person name="Xu W."/>
            <person name="Pan J."/>
            <person name="Luo Z.H."/>
            <person name="Li M."/>
        </authorList>
    </citation>
    <scope>NUCLEOTIDE SEQUENCE</scope>
    <source>
        <strain evidence="11">SpSt-629</strain>
    </source>
</reference>